<evidence type="ECO:0000313" key="1">
    <source>
        <dbReference type="EMBL" id="GAT21711.1"/>
    </source>
</evidence>
<gene>
    <name evidence="1" type="ORF">RIB2604_01006030</name>
</gene>
<accession>A0A146F802</accession>
<dbReference type="Proteomes" id="UP000075230">
    <property type="component" value="Unassembled WGS sequence"/>
</dbReference>
<proteinExistence type="predicted"/>
<protein>
    <submittedName>
        <fullName evidence="1">Uncharacterized protein</fullName>
    </submittedName>
</protein>
<reference evidence="2" key="2">
    <citation type="submission" date="2016-02" db="EMBL/GenBank/DDBJ databases">
        <title>Genome sequencing of Aspergillus luchuensis NBRC 4314.</title>
        <authorList>
            <person name="Yamada O."/>
        </authorList>
    </citation>
    <scope>NUCLEOTIDE SEQUENCE [LARGE SCALE GENOMIC DNA]</scope>
    <source>
        <strain evidence="2">RIB 2604</strain>
    </source>
</reference>
<evidence type="ECO:0000313" key="2">
    <source>
        <dbReference type="Proteomes" id="UP000075230"/>
    </source>
</evidence>
<reference evidence="1 2" key="1">
    <citation type="journal article" date="2016" name="DNA Res.">
        <title>Genome sequence of Aspergillus luchuensis NBRC 4314.</title>
        <authorList>
            <person name="Yamada O."/>
            <person name="Machida M."/>
            <person name="Hosoyama A."/>
            <person name="Goto M."/>
            <person name="Takahashi T."/>
            <person name="Futagami T."/>
            <person name="Yamagata Y."/>
            <person name="Takeuchi M."/>
            <person name="Kobayashi T."/>
            <person name="Koike H."/>
            <person name="Abe K."/>
            <person name="Asai K."/>
            <person name="Arita M."/>
            <person name="Fujita N."/>
            <person name="Fukuda K."/>
            <person name="Higa K."/>
            <person name="Horikawa H."/>
            <person name="Ishikawa T."/>
            <person name="Jinno K."/>
            <person name="Kato Y."/>
            <person name="Kirimura K."/>
            <person name="Mizutani O."/>
            <person name="Nakasone K."/>
            <person name="Sano M."/>
            <person name="Shiraishi Y."/>
            <person name="Tsukahara M."/>
            <person name="Gomi K."/>
        </authorList>
    </citation>
    <scope>NUCLEOTIDE SEQUENCE [LARGE SCALE GENOMIC DNA]</scope>
    <source>
        <strain evidence="1 2">RIB 2604</strain>
    </source>
</reference>
<name>A0A146F802_ASPKA</name>
<dbReference type="AlphaFoldDB" id="A0A146F802"/>
<dbReference type="EMBL" id="BCWF01000010">
    <property type="protein sequence ID" value="GAT21711.1"/>
    <property type="molecule type" value="Genomic_DNA"/>
</dbReference>
<sequence length="179" mass="20299">MVSQQANLLLVTCFRRSLDPDDQNRSGPLCLFNCQVRPILPVILYRTTGEDVIRRASPPSTGCGTITQDCNNHRNRRAAESRHWSFKRRTTKYTAGRYEITFWSSVDGPSALQGVYKGRTRQAVVPFGVDGWKIDDLFGAGALGPIPWRKARNRIKIYERQEASTGVMQHLPIRGVRPR</sequence>
<organism evidence="1 2">
    <name type="scientific">Aspergillus kawachii</name>
    <name type="common">White koji mold</name>
    <name type="synonym">Aspergillus awamori var. kawachi</name>
    <dbReference type="NCBI Taxonomy" id="1069201"/>
    <lineage>
        <taxon>Eukaryota</taxon>
        <taxon>Fungi</taxon>
        <taxon>Dikarya</taxon>
        <taxon>Ascomycota</taxon>
        <taxon>Pezizomycotina</taxon>
        <taxon>Eurotiomycetes</taxon>
        <taxon>Eurotiomycetidae</taxon>
        <taxon>Eurotiales</taxon>
        <taxon>Aspergillaceae</taxon>
        <taxon>Aspergillus</taxon>
        <taxon>Aspergillus subgen. Circumdati</taxon>
    </lineage>
</organism>
<comment type="caution">
    <text evidence="1">The sequence shown here is derived from an EMBL/GenBank/DDBJ whole genome shotgun (WGS) entry which is preliminary data.</text>
</comment>